<dbReference type="EMBL" id="JROU02001915">
    <property type="protein sequence ID" value="OEH74846.1"/>
    <property type="molecule type" value="Genomic_DNA"/>
</dbReference>
<evidence type="ECO:0000256" key="1">
    <source>
        <dbReference type="SAM" id="MobiDB-lite"/>
    </source>
</evidence>
<feature type="compositionally biased region" description="Polar residues" evidence="1">
    <location>
        <begin position="1"/>
        <end position="14"/>
    </location>
</feature>
<evidence type="ECO:0000313" key="2">
    <source>
        <dbReference type="EMBL" id="OEH74846.1"/>
    </source>
</evidence>
<evidence type="ECO:0000313" key="3">
    <source>
        <dbReference type="Proteomes" id="UP000095192"/>
    </source>
</evidence>
<dbReference type="VEuPathDB" id="ToxoDB:LOC34623920"/>
<keyword evidence="3" id="KW-1185">Reference proteome</keyword>
<feature type="compositionally biased region" description="Basic and acidic residues" evidence="1">
    <location>
        <begin position="40"/>
        <end position="62"/>
    </location>
</feature>
<dbReference type="AlphaFoldDB" id="A0A1D3CUH2"/>
<dbReference type="VEuPathDB" id="ToxoDB:cyc_08107"/>
<name>A0A1D3CUH2_9EIME</name>
<reference evidence="2 3" key="1">
    <citation type="journal article" date="2016" name="BMC Genomics">
        <title>Comparative genomics reveals Cyclospora cayetanensis possesses coccidia-like metabolism and invasion components but unique surface antigens.</title>
        <authorList>
            <person name="Liu S."/>
            <person name="Wang L."/>
            <person name="Zheng H."/>
            <person name="Xu Z."/>
            <person name="Roellig D.M."/>
            <person name="Li N."/>
            <person name="Frace M.A."/>
            <person name="Tang K."/>
            <person name="Arrowood M.J."/>
            <person name="Moss D.M."/>
            <person name="Zhang L."/>
            <person name="Feng Y."/>
            <person name="Xiao L."/>
        </authorList>
    </citation>
    <scope>NUCLEOTIDE SEQUENCE [LARGE SCALE GENOMIC DNA]</scope>
    <source>
        <strain evidence="2 3">CHN_HEN01</strain>
    </source>
</reference>
<sequence>MQQEDPPEKQQQASVHPLHDVFSLLKEGEEIQRLLSEAETESKRRREAEKAAERERKKREELQAQLRVGEVELGVATDDDAEGIFATAVTDLHGGAAAPKSCVEEAQDERQFSLWSSSPEELVDIQLHLESMEDVAAAFDSRASSCSAPTGSSAASAASSSPKQQGLMQLHDFGKVSFNLPLEGPLLQQQLQHPFCTLRSRQDARYRRLRSEAGFGASGFDDVYEAYPISPHTAPLSLTSARALHLCKKSSRSKEVKKKGLSTRVRVLPPGERARNSESLLGVVRKEKGRGNMGKNEAS</sequence>
<comment type="caution">
    <text evidence="2">The sequence shown here is derived from an EMBL/GenBank/DDBJ whole genome shotgun (WGS) entry which is preliminary data.</text>
</comment>
<accession>A0A1D3CUH2</accession>
<organism evidence="2 3">
    <name type="scientific">Cyclospora cayetanensis</name>
    <dbReference type="NCBI Taxonomy" id="88456"/>
    <lineage>
        <taxon>Eukaryota</taxon>
        <taxon>Sar</taxon>
        <taxon>Alveolata</taxon>
        <taxon>Apicomplexa</taxon>
        <taxon>Conoidasida</taxon>
        <taxon>Coccidia</taxon>
        <taxon>Eucoccidiorida</taxon>
        <taxon>Eimeriorina</taxon>
        <taxon>Eimeriidae</taxon>
        <taxon>Cyclospora</taxon>
    </lineage>
</organism>
<gene>
    <name evidence="2" type="ORF">cyc_08107</name>
</gene>
<protein>
    <submittedName>
        <fullName evidence="2">Uncharacterized protein</fullName>
    </submittedName>
</protein>
<feature type="region of interest" description="Disordered" evidence="1">
    <location>
        <begin position="1"/>
        <end position="20"/>
    </location>
</feature>
<dbReference type="Proteomes" id="UP000095192">
    <property type="component" value="Unassembled WGS sequence"/>
</dbReference>
<dbReference type="InParanoid" id="A0A1D3CUH2"/>
<proteinExistence type="predicted"/>
<feature type="region of interest" description="Disordered" evidence="1">
    <location>
        <begin position="35"/>
        <end position="62"/>
    </location>
</feature>